<dbReference type="Pfam" id="PF13671">
    <property type="entry name" value="AAA_33"/>
    <property type="match status" value="1"/>
</dbReference>
<comment type="caution">
    <text evidence="1">The sequence shown here is derived from an EMBL/GenBank/DDBJ whole genome shotgun (WGS) entry which is preliminary data.</text>
</comment>
<dbReference type="PANTHER" id="PTHR12435">
    <property type="match status" value="1"/>
</dbReference>
<protein>
    <submittedName>
        <fullName evidence="1">AAA family ATPase</fullName>
    </submittedName>
</protein>
<dbReference type="EMBL" id="JAVMIP010000017">
    <property type="protein sequence ID" value="MDS3861835.1"/>
    <property type="molecule type" value="Genomic_DNA"/>
</dbReference>
<name>A0AAE4FVS1_9CYAN</name>
<dbReference type="Gene3D" id="3.40.50.300">
    <property type="entry name" value="P-loop containing nucleotide triphosphate hydrolases"/>
    <property type="match status" value="1"/>
</dbReference>
<dbReference type="SUPFAM" id="SSF52540">
    <property type="entry name" value="P-loop containing nucleoside triphosphate hydrolases"/>
    <property type="match status" value="1"/>
</dbReference>
<keyword evidence="2" id="KW-1185">Reference proteome</keyword>
<proteinExistence type="predicted"/>
<evidence type="ECO:0000313" key="1">
    <source>
        <dbReference type="EMBL" id="MDS3861835.1"/>
    </source>
</evidence>
<reference evidence="2" key="1">
    <citation type="submission" date="2023-07" db="EMBL/GenBank/DDBJ databases">
        <authorList>
            <person name="Luz R."/>
            <person name="Cordeiro R."/>
            <person name="Fonseca A."/>
            <person name="Goncalves V."/>
        </authorList>
    </citation>
    <scope>NUCLEOTIDE SEQUENCE [LARGE SCALE GENOMIC DNA]</scope>
    <source>
        <strain evidence="2">BACA0444</strain>
    </source>
</reference>
<dbReference type="PROSITE" id="PS52050">
    <property type="entry name" value="WYL"/>
    <property type="match status" value="1"/>
</dbReference>
<dbReference type="RefSeq" id="WP_322879062.1">
    <property type="nucleotide sequence ID" value="NZ_JAVMIP010000017.1"/>
</dbReference>
<sequence>MTQTFPLKPLICHCLVGPPSSGKTTFAKILETHLGEQGQPTQIVSADQIREQLYGDVAIQGAWSDIEPQLLDQMERAISVGKSVIYDATNAYRWWRQSLLIKLAKLGVQWVAWQLTTPLETCLAWNQARDRHVPTLVIQEFAQALKSFPVIPAEGFTAIFTINPALGTLEHLQANIAKSLAALPLSQKNRKNRTQHILPHRYSRLLDFDRLLHLLSLIIRYPGLGNFRHENPEQLLDLLKTDTLPPLLTGLDEIAAVMASQYHQIYADLGALKADLDWLDDNSFFSQATVDQPLSQPVPAPTEFMAHRYSDWLGFQRLFATLRYILHHPLEQEDYREAAQAKNMVDCLAERLYAAKILPNPENTTLRKDIQLVFNPYRLLPDKTLRKGYCLGTGILTEEDLLRVYELAAEQVKGLNDVMAQATVERFQKRLAWAQFNLADYEPVRVIASGSIVSPKFLNFTSLASVTALTDLESYIRSGQKIRIGRQRGSATFDSFKDFMPEEDIWPLEIIFHNIAWYLGYELASGESQGLLRYERLDRLYQAKQYSQVATRTAKQQQRARNQLQKLRRYSAGIFLGVDKQKQQEFLSLSPAQRLQKMVTLKLQFTEALFKFVSEGTQRFPFEQLKMTPPPSRSIHHHSDLKQIFTLGRAADPIHPYRMNVLLPAWSFEDVTLKAWILGFGPGVKVIAPDAFQQIIIQEVQQTQQLYDSAH</sequence>
<accession>A0AAE4FVS1</accession>
<evidence type="ECO:0000313" key="2">
    <source>
        <dbReference type="Proteomes" id="UP001268256"/>
    </source>
</evidence>
<dbReference type="Proteomes" id="UP001268256">
    <property type="component" value="Unassembled WGS sequence"/>
</dbReference>
<dbReference type="InterPro" id="IPR027417">
    <property type="entry name" value="P-loop_NTPase"/>
</dbReference>
<dbReference type="AlphaFoldDB" id="A0AAE4FVS1"/>
<gene>
    <name evidence="1" type="ORF">RIF25_13580</name>
</gene>
<organism evidence="1 2">
    <name type="scientific">Pseudocalidococcus azoricus BACA0444</name>
    <dbReference type="NCBI Taxonomy" id="2918990"/>
    <lineage>
        <taxon>Bacteria</taxon>
        <taxon>Bacillati</taxon>
        <taxon>Cyanobacteriota</taxon>
        <taxon>Cyanophyceae</taxon>
        <taxon>Acaryochloridales</taxon>
        <taxon>Thermosynechococcaceae</taxon>
        <taxon>Pseudocalidococcus</taxon>
        <taxon>Pseudocalidococcus azoricus</taxon>
    </lineage>
</organism>